<sequence>MLPNTLSEVLKELVELIEILLETGAEVELLTEPVLAEAPFEVELDPPLEEELPLAVVKDEEREALEKLDGAPMLVDATTPELDMERAALEEAANEDPTLLSDDNAPIEVGDELL</sequence>
<proteinExistence type="predicted"/>
<evidence type="ECO:0000313" key="3">
    <source>
        <dbReference type="Proteomes" id="UP000750502"/>
    </source>
</evidence>
<protein>
    <submittedName>
        <fullName evidence="2">Uncharacterized protein</fullName>
    </submittedName>
</protein>
<keyword evidence="3" id="KW-1185">Reference proteome</keyword>
<accession>A0A9P7HFD7</accession>
<reference evidence="2" key="1">
    <citation type="journal article" date="2020" name="bioRxiv">
        <title>Historical genomics reveals the evolutionary mechanisms behind multiple outbreaks of the host-specific coffee wilt pathogen Fusarium xylarioides.</title>
        <authorList>
            <person name="Peck D."/>
            <person name="Nowell R.W."/>
            <person name="Flood J."/>
            <person name="Ryan M.J."/>
            <person name="Barraclough T.G."/>
        </authorList>
    </citation>
    <scope>NUCLEOTIDE SEQUENCE</scope>
    <source>
        <strain evidence="2">IMI 127659i</strain>
    </source>
</reference>
<organism evidence="2 3">
    <name type="scientific">Fusarium xylarioides</name>
    <dbReference type="NCBI Taxonomy" id="221167"/>
    <lineage>
        <taxon>Eukaryota</taxon>
        <taxon>Fungi</taxon>
        <taxon>Dikarya</taxon>
        <taxon>Ascomycota</taxon>
        <taxon>Pezizomycotina</taxon>
        <taxon>Sordariomycetes</taxon>
        <taxon>Hypocreomycetidae</taxon>
        <taxon>Hypocreales</taxon>
        <taxon>Nectriaceae</taxon>
        <taxon>Fusarium</taxon>
        <taxon>Fusarium fujikuroi species complex</taxon>
    </lineage>
</organism>
<feature type="region of interest" description="Disordered" evidence="1">
    <location>
        <begin position="90"/>
        <end position="114"/>
    </location>
</feature>
<evidence type="ECO:0000256" key="1">
    <source>
        <dbReference type="SAM" id="MobiDB-lite"/>
    </source>
</evidence>
<reference evidence="2" key="2">
    <citation type="submission" date="2020-10" db="EMBL/GenBank/DDBJ databases">
        <authorList>
            <person name="Peck L.D."/>
            <person name="Nowell R.W."/>
            <person name="Flood J."/>
            <person name="Ryan M.J."/>
            <person name="Barraclough T.G."/>
        </authorList>
    </citation>
    <scope>NUCLEOTIDE SEQUENCE</scope>
    <source>
        <strain evidence="2">IMI 127659i</strain>
    </source>
</reference>
<dbReference type="Proteomes" id="UP000750502">
    <property type="component" value="Unassembled WGS sequence"/>
</dbReference>
<gene>
    <name evidence="2" type="ORF">H9Q72_012084</name>
</gene>
<dbReference type="OrthoDB" id="5106957at2759"/>
<dbReference type="AlphaFoldDB" id="A0A9P7HFD7"/>
<dbReference type="EMBL" id="JADFTT010000613">
    <property type="protein sequence ID" value="KAG5759793.1"/>
    <property type="molecule type" value="Genomic_DNA"/>
</dbReference>
<evidence type="ECO:0000313" key="2">
    <source>
        <dbReference type="EMBL" id="KAG5759793.1"/>
    </source>
</evidence>
<comment type="caution">
    <text evidence="2">The sequence shown here is derived from an EMBL/GenBank/DDBJ whole genome shotgun (WGS) entry which is preliminary data.</text>
</comment>
<name>A0A9P7HFD7_9HYPO</name>